<reference evidence="6" key="1">
    <citation type="submission" date="2018-07" db="EMBL/GenBank/DDBJ databases">
        <authorList>
            <person name="Kim H."/>
        </authorList>
    </citation>
    <scope>NUCLEOTIDE SEQUENCE [LARGE SCALE GENOMIC DNA]</scope>
    <source>
        <strain evidence="6">F02</strain>
    </source>
</reference>
<protein>
    <submittedName>
        <fullName evidence="5">Putative phospholipid-binding lipoprotein MlaA</fullName>
    </submittedName>
</protein>
<name>A0A345D8T5_9BURK</name>
<feature type="signal peptide" evidence="4">
    <location>
        <begin position="1"/>
        <end position="23"/>
    </location>
</feature>
<organism evidence="5 6">
    <name type="scientific">Ephemeroptericola cinctiostellae</name>
    <dbReference type="NCBI Taxonomy" id="2268024"/>
    <lineage>
        <taxon>Bacteria</taxon>
        <taxon>Pseudomonadati</taxon>
        <taxon>Pseudomonadota</taxon>
        <taxon>Betaproteobacteria</taxon>
        <taxon>Burkholderiales</taxon>
        <taxon>Burkholderiaceae</taxon>
        <taxon>Ephemeroptericola</taxon>
    </lineage>
</organism>
<dbReference type="EMBL" id="CP031124">
    <property type="protein sequence ID" value="AXF84773.1"/>
    <property type="molecule type" value="Genomic_DNA"/>
</dbReference>
<accession>A0A345D8T5</accession>
<dbReference type="PRINTS" id="PR01805">
    <property type="entry name" value="VACJLIPOPROT"/>
</dbReference>
<dbReference type="InterPro" id="IPR007428">
    <property type="entry name" value="MlaA"/>
</dbReference>
<evidence type="ECO:0000256" key="2">
    <source>
        <dbReference type="ARBA" id="ARBA00022729"/>
    </source>
</evidence>
<dbReference type="AlphaFoldDB" id="A0A345D8T5"/>
<keyword evidence="6" id="KW-1185">Reference proteome</keyword>
<comment type="similarity">
    <text evidence="1">Belongs to the MlaA family.</text>
</comment>
<evidence type="ECO:0000256" key="3">
    <source>
        <dbReference type="SAM" id="MobiDB-lite"/>
    </source>
</evidence>
<evidence type="ECO:0000313" key="5">
    <source>
        <dbReference type="EMBL" id="AXF84773.1"/>
    </source>
</evidence>
<gene>
    <name evidence="5" type="primary">mlaA</name>
    <name evidence="5" type="ORF">DTO96_100483</name>
</gene>
<dbReference type="PANTHER" id="PTHR30035">
    <property type="entry name" value="LIPOPROTEIN VACJ-RELATED"/>
    <property type="match status" value="1"/>
</dbReference>
<dbReference type="Pfam" id="PF04333">
    <property type="entry name" value="MlaA"/>
    <property type="match status" value="1"/>
</dbReference>
<keyword evidence="2 4" id="KW-0732">Signal</keyword>
<keyword evidence="5" id="KW-0449">Lipoprotein</keyword>
<dbReference type="Proteomes" id="UP000252182">
    <property type="component" value="Chromosome"/>
</dbReference>
<dbReference type="OrthoDB" id="9785326at2"/>
<dbReference type="KEGG" id="hyf:DTO96_100483"/>
<sequence length="302" mass="33065">MNTLMRQWLLGASLILTLVSSHAQSTDALVNSPVVDDVVLTHDRFEAFNRGAFQFNDGWDQVMFKPIAKGYQKIVPAGSRGCVHGFFENLSVPYTALNNVLQGKFKAAGQDVCRFVVNTTVGVGGCVDMASKWHIPKHEEDFGQTLGKWGVPSGPFVMLPGLGPSTLRDALAKPIDFIADPIGYVRAIKIRNSLRGLKLVDTRTSLLETLEFVDDVAFDRYSMTRDAWLQKREADVRDEDYAPDEAPLASGEATPVEPVVHNEPEVNKASLEVNAVTGVSDPLAEAERLAKQLTKPVAGEKK</sequence>
<dbReference type="GO" id="GO:0120010">
    <property type="term" value="P:intermembrane phospholipid transfer"/>
    <property type="evidence" value="ECO:0007669"/>
    <property type="project" value="TreeGrafter"/>
</dbReference>
<feature type="region of interest" description="Disordered" evidence="3">
    <location>
        <begin position="234"/>
        <end position="266"/>
    </location>
</feature>
<evidence type="ECO:0000256" key="1">
    <source>
        <dbReference type="ARBA" id="ARBA00010634"/>
    </source>
</evidence>
<dbReference type="PANTHER" id="PTHR30035:SF3">
    <property type="entry name" value="INTERMEMBRANE PHOSPHOLIPID TRANSPORT SYSTEM LIPOPROTEIN MLAA"/>
    <property type="match status" value="1"/>
</dbReference>
<evidence type="ECO:0000256" key="4">
    <source>
        <dbReference type="SAM" id="SignalP"/>
    </source>
</evidence>
<feature type="chain" id="PRO_5016583000" evidence="4">
    <location>
        <begin position="24"/>
        <end position="302"/>
    </location>
</feature>
<evidence type="ECO:0000313" key="6">
    <source>
        <dbReference type="Proteomes" id="UP000252182"/>
    </source>
</evidence>
<dbReference type="RefSeq" id="WP_114562042.1">
    <property type="nucleotide sequence ID" value="NZ_CP031124.1"/>
</dbReference>
<proteinExistence type="inferred from homology"/>
<dbReference type="GO" id="GO:0016020">
    <property type="term" value="C:membrane"/>
    <property type="evidence" value="ECO:0007669"/>
    <property type="project" value="InterPro"/>
</dbReference>